<evidence type="ECO:0000313" key="2">
    <source>
        <dbReference type="EMBL" id="PIS09470.1"/>
    </source>
</evidence>
<accession>A0A2H0W9X4</accession>
<reference evidence="3" key="1">
    <citation type="submission" date="2017-09" db="EMBL/GenBank/DDBJ databases">
        <title>Depth-based differentiation of microbial function through sediment-hosted aquifers and enrichment of novel symbionts in the deep terrestrial subsurface.</title>
        <authorList>
            <person name="Probst A.J."/>
            <person name="Ladd B."/>
            <person name="Jarett J.K."/>
            <person name="Geller-Mcgrath D.E."/>
            <person name="Sieber C.M.K."/>
            <person name="Emerson J.B."/>
            <person name="Anantharaman K."/>
            <person name="Thomas B.C."/>
            <person name="Malmstrom R."/>
            <person name="Stieglmeier M."/>
            <person name="Klingl A."/>
            <person name="Woyke T."/>
            <person name="Ryan C.M."/>
            <person name="Banfield J.F."/>
        </authorList>
    </citation>
    <scope>NUCLEOTIDE SEQUENCE [LARGE SCALE GENOMIC DNA]</scope>
</reference>
<name>A0A2H0W9X4_9BACT</name>
<gene>
    <name evidence="2" type="ORF">COT75_01570</name>
</gene>
<feature type="transmembrane region" description="Helical" evidence="1">
    <location>
        <begin position="28"/>
        <end position="50"/>
    </location>
</feature>
<dbReference type="AlphaFoldDB" id="A0A2H0W9X4"/>
<protein>
    <submittedName>
        <fullName evidence="2">Uncharacterized protein</fullName>
    </submittedName>
</protein>
<evidence type="ECO:0000313" key="3">
    <source>
        <dbReference type="Proteomes" id="UP000230093"/>
    </source>
</evidence>
<dbReference type="EMBL" id="PEZT01000009">
    <property type="protein sequence ID" value="PIS09470.1"/>
    <property type="molecule type" value="Genomic_DNA"/>
</dbReference>
<organism evidence="2 3">
    <name type="scientific">Candidatus Beckwithbacteria bacterium CG10_big_fil_rev_8_21_14_0_10_34_10</name>
    <dbReference type="NCBI Taxonomy" id="1974495"/>
    <lineage>
        <taxon>Bacteria</taxon>
        <taxon>Candidatus Beckwithiibacteriota</taxon>
    </lineage>
</organism>
<keyword evidence="1" id="KW-1133">Transmembrane helix</keyword>
<proteinExistence type="predicted"/>
<keyword evidence="1" id="KW-0812">Transmembrane</keyword>
<sequence>MKKRKKFNFKARRLGKIIISIHFKPPKFFLAFLGFIISVIIHNFLSYSYMTERELHPEDDENIYLQGLRQLAERMGGNLEEVMEFVKADTSSVDAPEIYEGAQRALVVLKSKEQTKNQS</sequence>
<dbReference type="Proteomes" id="UP000230093">
    <property type="component" value="Unassembled WGS sequence"/>
</dbReference>
<evidence type="ECO:0000256" key="1">
    <source>
        <dbReference type="SAM" id="Phobius"/>
    </source>
</evidence>
<comment type="caution">
    <text evidence="2">The sequence shown here is derived from an EMBL/GenBank/DDBJ whole genome shotgun (WGS) entry which is preliminary data.</text>
</comment>
<keyword evidence="1" id="KW-0472">Membrane</keyword>